<dbReference type="EMBL" id="BARS01033521">
    <property type="protein sequence ID" value="GAG26581.1"/>
    <property type="molecule type" value="Genomic_DNA"/>
</dbReference>
<accession>X0XNQ1</accession>
<evidence type="ECO:0000313" key="1">
    <source>
        <dbReference type="EMBL" id="GAG26581.1"/>
    </source>
</evidence>
<dbReference type="AlphaFoldDB" id="X0XNQ1"/>
<protein>
    <submittedName>
        <fullName evidence="1">Uncharacterized protein</fullName>
    </submittedName>
</protein>
<gene>
    <name evidence="1" type="ORF">S01H1_51894</name>
</gene>
<reference evidence="1" key="1">
    <citation type="journal article" date="2014" name="Front. Microbiol.">
        <title>High frequency of phylogenetically diverse reductive dehalogenase-homologous genes in deep subseafloor sedimentary metagenomes.</title>
        <authorList>
            <person name="Kawai M."/>
            <person name="Futagami T."/>
            <person name="Toyoda A."/>
            <person name="Takaki Y."/>
            <person name="Nishi S."/>
            <person name="Hori S."/>
            <person name="Arai W."/>
            <person name="Tsubouchi T."/>
            <person name="Morono Y."/>
            <person name="Uchiyama I."/>
            <person name="Ito T."/>
            <person name="Fujiyama A."/>
            <person name="Inagaki F."/>
            <person name="Takami H."/>
        </authorList>
    </citation>
    <scope>NUCLEOTIDE SEQUENCE</scope>
    <source>
        <strain evidence="1">Expedition CK06-06</strain>
    </source>
</reference>
<feature type="non-terminal residue" evidence="1">
    <location>
        <position position="260"/>
    </location>
</feature>
<comment type="caution">
    <text evidence="1">The sequence shown here is derived from an EMBL/GenBank/DDBJ whole genome shotgun (WGS) entry which is preliminary data.</text>
</comment>
<feature type="non-terminal residue" evidence="1">
    <location>
        <position position="1"/>
    </location>
</feature>
<organism evidence="1">
    <name type="scientific">marine sediment metagenome</name>
    <dbReference type="NCBI Taxonomy" id="412755"/>
    <lineage>
        <taxon>unclassified sequences</taxon>
        <taxon>metagenomes</taxon>
        <taxon>ecological metagenomes</taxon>
    </lineage>
</organism>
<name>X0XNQ1_9ZZZZ</name>
<sequence length="260" mass="30375">ETITNTEEEQEGFYEVVEDNVSEEDMTKLLASTISDMERAKLPEDQRAELEKIDKENIFIEDYIKHHKIDTQVKLNYIIEHDEKFRIFLKKTSRLDSLYTGRHLDEIESEKEKVVEQLKKEAKKDKSGRIAKKWKNKKKKKKHSNVFNDSKKDMDLTAYKNKKLEAQGSILALYLRKNGQGQFRYVKMDEVGQIKVDGYVYHERDAFYRMGKKNDPLLILMEGALVPINKETLKENLGCETAEAQRLVIKGIEQAEVVKA</sequence>
<proteinExistence type="predicted"/>